<keyword evidence="3" id="KW-0393">Immunoglobulin domain</keyword>
<dbReference type="GO" id="GO:0098632">
    <property type="term" value="F:cell-cell adhesion mediator activity"/>
    <property type="evidence" value="ECO:0007669"/>
    <property type="project" value="TreeGrafter"/>
</dbReference>
<dbReference type="GO" id="GO:0007411">
    <property type="term" value="P:axon guidance"/>
    <property type="evidence" value="ECO:0007669"/>
    <property type="project" value="TreeGrafter"/>
</dbReference>
<evidence type="ECO:0000256" key="2">
    <source>
        <dbReference type="ARBA" id="ARBA00023157"/>
    </source>
</evidence>
<evidence type="ECO:0000313" key="8">
    <source>
        <dbReference type="Proteomes" id="UP001292094"/>
    </source>
</evidence>
<evidence type="ECO:0000259" key="5">
    <source>
        <dbReference type="PROSITE" id="PS50835"/>
    </source>
</evidence>
<dbReference type="GO" id="GO:0007156">
    <property type="term" value="P:homophilic cell adhesion via plasma membrane adhesion molecules"/>
    <property type="evidence" value="ECO:0007669"/>
    <property type="project" value="TreeGrafter"/>
</dbReference>
<feature type="domain" description="Fibronectin type-III" evidence="6">
    <location>
        <begin position="327"/>
        <end position="436"/>
    </location>
</feature>
<dbReference type="Gene3D" id="2.60.40.10">
    <property type="entry name" value="Immunoglobulins"/>
    <property type="match status" value="4"/>
</dbReference>
<keyword evidence="8" id="KW-1185">Reference proteome</keyword>
<dbReference type="CDD" id="cd00096">
    <property type="entry name" value="Ig"/>
    <property type="match status" value="1"/>
</dbReference>
<dbReference type="PROSITE" id="PS50835">
    <property type="entry name" value="IG_LIKE"/>
    <property type="match status" value="3"/>
</dbReference>
<protein>
    <submittedName>
        <fullName evidence="7">Uncharacterized protein</fullName>
    </submittedName>
</protein>
<dbReference type="InterPro" id="IPR007110">
    <property type="entry name" value="Ig-like_dom"/>
</dbReference>
<dbReference type="Pfam" id="PF13927">
    <property type="entry name" value="Ig_3"/>
    <property type="match status" value="1"/>
</dbReference>
<dbReference type="InterPro" id="IPR036116">
    <property type="entry name" value="FN3_sf"/>
</dbReference>
<sequence length="461" mass="51190">MASVSAHGYPEPDDSPIYGDYGDTGSFIEGEEGVEEEEEVGGPAPDFTVSDPQHLIYEEGTTAVIPCQLTVPNTNYILMIKKLIEETNKEQVLFLDQTKVPRLSEYEHFSVNNGNMEISTVKRGDAGEYICRLETDEPKEVHHHLDVQYSPNIVNTSNTEQLVRKGHSVKLMCDAEGNPKPEIHWSKKEGKLPSGAKDETGLSMTMENVDRHVAGTYICTADNGIGAEATKEMTVIVDYAPEISTEKEIVRTGDGDKVELVCVVHAHPNAKVTWRKDNQATTFAAHYHGHKHTLIIPRVSEDDFGVYECLAENDIGSATDTVHLTGHPNRPEITSDPNGGEDTSYTLTWDTESYYPITEYRLTYRRAKANDSTDHPGDWHGSTFAVNNVTTNNLQHSLSHTLETLEPATEYHGALKVRNKYDWSADTEFQFNTNKDGGIQRAFSAASAHSCIVRSSLRCLS</sequence>
<proteinExistence type="predicted"/>
<dbReference type="AlphaFoldDB" id="A0AAE1U372"/>
<dbReference type="InterPro" id="IPR003961">
    <property type="entry name" value="FN3_dom"/>
</dbReference>
<dbReference type="CDD" id="cd00063">
    <property type="entry name" value="FN3"/>
    <property type="match status" value="1"/>
</dbReference>
<organism evidence="7 8">
    <name type="scientific">Petrolisthes manimaculis</name>
    <dbReference type="NCBI Taxonomy" id="1843537"/>
    <lineage>
        <taxon>Eukaryota</taxon>
        <taxon>Metazoa</taxon>
        <taxon>Ecdysozoa</taxon>
        <taxon>Arthropoda</taxon>
        <taxon>Crustacea</taxon>
        <taxon>Multicrustacea</taxon>
        <taxon>Malacostraca</taxon>
        <taxon>Eumalacostraca</taxon>
        <taxon>Eucarida</taxon>
        <taxon>Decapoda</taxon>
        <taxon>Pleocyemata</taxon>
        <taxon>Anomura</taxon>
        <taxon>Galatheoidea</taxon>
        <taxon>Porcellanidae</taxon>
        <taxon>Petrolisthes</taxon>
    </lineage>
</organism>
<keyword evidence="2" id="KW-1015">Disulfide bond</keyword>
<evidence type="ECO:0000259" key="6">
    <source>
        <dbReference type="PROSITE" id="PS50853"/>
    </source>
</evidence>
<dbReference type="InterPro" id="IPR013783">
    <property type="entry name" value="Ig-like_fold"/>
</dbReference>
<dbReference type="Pfam" id="PF00041">
    <property type="entry name" value="fn3"/>
    <property type="match status" value="1"/>
</dbReference>
<dbReference type="Proteomes" id="UP001292094">
    <property type="component" value="Unassembled WGS sequence"/>
</dbReference>
<feature type="domain" description="Ig-like" evidence="5">
    <location>
        <begin position="45"/>
        <end position="142"/>
    </location>
</feature>
<accession>A0AAE1U372</accession>
<dbReference type="InterPro" id="IPR003598">
    <property type="entry name" value="Ig_sub2"/>
</dbReference>
<dbReference type="PANTHER" id="PTHR10075:SF14">
    <property type="entry name" value="CELL ADHESION MOLECULE DSCAM2-RELATED"/>
    <property type="match status" value="1"/>
</dbReference>
<dbReference type="GO" id="GO:0030424">
    <property type="term" value="C:axon"/>
    <property type="evidence" value="ECO:0007669"/>
    <property type="project" value="TreeGrafter"/>
</dbReference>
<evidence type="ECO:0000313" key="7">
    <source>
        <dbReference type="EMBL" id="KAK4306756.1"/>
    </source>
</evidence>
<feature type="domain" description="Ig-like" evidence="5">
    <location>
        <begin position="241"/>
        <end position="325"/>
    </location>
</feature>
<dbReference type="EMBL" id="JAWZYT010002092">
    <property type="protein sequence ID" value="KAK4306756.1"/>
    <property type="molecule type" value="Genomic_DNA"/>
</dbReference>
<dbReference type="InterPro" id="IPR013098">
    <property type="entry name" value="Ig_I-set"/>
</dbReference>
<dbReference type="FunFam" id="2.60.40.10:FF:000032">
    <property type="entry name" value="palladin isoform X1"/>
    <property type="match status" value="1"/>
</dbReference>
<reference evidence="7" key="1">
    <citation type="submission" date="2023-11" db="EMBL/GenBank/DDBJ databases">
        <title>Genome assemblies of two species of porcelain crab, Petrolisthes cinctipes and Petrolisthes manimaculis (Anomura: Porcellanidae).</title>
        <authorList>
            <person name="Angst P."/>
        </authorList>
    </citation>
    <scope>NUCLEOTIDE SEQUENCE</scope>
    <source>
        <strain evidence="7">PB745_02</strain>
        <tissue evidence="7">Gill</tissue>
    </source>
</reference>
<feature type="region of interest" description="Disordered" evidence="4">
    <location>
        <begin position="321"/>
        <end position="342"/>
    </location>
</feature>
<keyword evidence="1" id="KW-0677">Repeat</keyword>
<comment type="caution">
    <text evidence="7">The sequence shown here is derived from an EMBL/GenBank/DDBJ whole genome shotgun (WGS) entry which is preliminary data.</text>
</comment>
<dbReference type="PROSITE" id="PS50853">
    <property type="entry name" value="FN3"/>
    <property type="match status" value="1"/>
</dbReference>
<dbReference type="GO" id="GO:0005886">
    <property type="term" value="C:plasma membrane"/>
    <property type="evidence" value="ECO:0007669"/>
    <property type="project" value="TreeGrafter"/>
</dbReference>
<dbReference type="InterPro" id="IPR036179">
    <property type="entry name" value="Ig-like_dom_sf"/>
</dbReference>
<evidence type="ECO:0000256" key="1">
    <source>
        <dbReference type="ARBA" id="ARBA00022737"/>
    </source>
</evidence>
<name>A0AAE1U372_9EUCA</name>
<dbReference type="GO" id="GO:0070593">
    <property type="term" value="P:dendrite self-avoidance"/>
    <property type="evidence" value="ECO:0007669"/>
    <property type="project" value="TreeGrafter"/>
</dbReference>
<gene>
    <name evidence="7" type="ORF">Pmani_021443</name>
</gene>
<dbReference type="InterPro" id="IPR003599">
    <property type="entry name" value="Ig_sub"/>
</dbReference>
<dbReference type="SMART" id="SM00409">
    <property type="entry name" value="IG"/>
    <property type="match status" value="3"/>
</dbReference>
<feature type="region of interest" description="Disordered" evidence="4">
    <location>
        <begin position="180"/>
        <end position="200"/>
    </location>
</feature>
<feature type="region of interest" description="Disordered" evidence="4">
    <location>
        <begin position="1"/>
        <end position="27"/>
    </location>
</feature>
<dbReference type="PANTHER" id="PTHR10075">
    <property type="entry name" value="BASIGIN RELATED"/>
    <property type="match status" value="1"/>
</dbReference>
<evidence type="ECO:0000256" key="3">
    <source>
        <dbReference type="ARBA" id="ARBA00023319"/>
    </source>
</evidence>
<dbReference type="SUPFAM" id="SSF48726">
    <property type="entry name" value="Immunoglobulin"/>
    <property type="match status" value="3"/>
</dbReference>
<dbReference type="Pfam" id="PF07679">
    <property type="entry name" value="I-set"/>
    <property type="match status" value="1"/>
</dbReference>
<dbReference type="SUPFAM" id="SSF49265">
    <property type="entry name" value="Fibronectin type III"/>
    <property type="match status" value="1"/>
</dbReference>
<feature type="domain" description="Ig-like" evidence="5">
    <location>
        <begin position="151"/>
        <end position="234"/>
    </location>
</feature>
<dbReference type="SMART" id="SM00408">
    <property type="entry name" value="IGc2"/>
    <property type="match status" value="3"/>
</dbReference>
<evidence type="ECO:0000256" key="4">
    <source>
        <dbReference type="SAM" id="MobiDB-lite"/>
    </source>
</evidence>